<name>A0A7C2TLL5_9BACT</name>
<evidence type="ECO:0000313" key="2">
    <source>
        <dbReference type="EMBL" id="HET97762.1"/>
    </source>
</evidence>
<dbReference type="InterPro" id="IPR002686">
    <property type="entry name" value="Transposase_17"/>
</dbReference>
<organism evidence="2">
    <name type="scientific">Desulfurivibrio alkaliphilus</name>
    <dbReference type="NCBI Taxonomy" id="427923"/>
    <lineage>
        <taxon>Bacteria</taxon>
        <taxon>Pseudomonadati</taxon>
        <taxon>Thermodesulfobacteriota</taxon>
        <taxon>Desulfobulbia</taxon>
        <taxon>Desulfobulbales</taxon>
        <taxon>Desulfobulbaceae</taxon>
        <taxon>Desulfurivibrio</taxon>
    </lineage>
</organism>
<dbReference type="Proteomes" id="UP000885986">
    <property type="component" value="Unassembled WGS sequence"/>
</dbReference>
<dbReference type="GO" id="GO:0006313">
    <property type="term" value="P:DNA transposition"/>
    <property type="evidence" value="ECO:0007669"/>
    <property type="project" value="InterPro"/>
</dbReference>
<accession>A0A7C2TLL5</accession>
<dbReference type="Pfam" id="PF01797">
    <property type="entry name" value="Y1_Tnp"/>
    <property type="match status" value="1"/>
</dbReference>
<dbReference type="SMART" id="SM01321">
    <property type="entry name" value="Y1_Tnp"/>
    <property type="match status" value="1"/>
</dbReference>
<proteinExistence type="predicted"/>
<sequence>MTYRHGSHTVFTIHLHLVWITKYRKKVLVDSVALRVREMIREICQCEGVDIIKGHVSQDHIHLFVSLPPQVTISRLVQRLKGKTSFKLLNEFAHLRKTYWGRHFWARGYFCCSSGNVTDDVIERYIEGQDVTSDDNFKVEGEQSA</sequence>
<dbReference type="GO" id="GO:0003677">
    <property type="term" value="F:DNA binding"/>
    <property type="evidence" value="ECO:0007669"/>
    <property type="project" value="InterPro"/>
</dbReference>
<protein>
    <submittedName>
        <fullName evidence="2">IS200/IS605 family transposase</fullName>
    </submittedName>
</protein>
<dbReference type="SUPFAM" id="SSF143422">
    <property type="entry name" value="Transposase IS200-like"/>
    <property type="match status" value="1"/>
</dbReference>
<gene>
    <name evidence="2" type="primary">tnpA</name>
    <name evidence="2" type="ORF">ENN98_03550</name>
</gene>
<dbReference type="InterPro" id="IPR036515">
    <property type="entry name" value="Transposase_17_sf"/>
</dbReference>
<dbReference type="AlphaFoldDB" id="A0A7C2TLL5"/>
<dbReference type="EMBL" id="DSDS01000081">
    <property type="protein sequence ID" value="HET97762.1"/>
    <property type="molecule type" value="Genomic_DNA"/>
</dbReference>
<dbReference type="PANTHER" id="PTHR33360">
    <property type="entry name" value="TRANSPOSASE FOR INSERTION SEQUENCE ELEMENT IS200"/>
    <property type="match status" value="1"/>
</dbReference>
<evidence type="ECO:0000259" key="1">
    <source>
        <dbReference type="SMART" id="SM01321"/>
    </source>
</evidence>
<dbReference type="NCBIfam" id="NF033573">
    <property type="entry name" value="transpos_IS200"/>
    <property type="match status" value="1"/>
</dbReference>
<dbReference type="PANTHER" id="PTHR33360:SF2">
    <property type="entry name" value="TRANSPOSASE FOR INSERTION SEQUENCE ELEMENT IS200"/>
    <property type="match status" value="1"/>
</dbReference>
<feature type="domain" description="Transposase IS200-like" evidence="1">
    <location>
        <begin position="10"/>
        <end position="129"/>
    </location>
</feature>
<dbReference type="Gene3D" id="3.30.70.1290">
    <property type="entry name" value="Transposase IS200-like"/>
    <property type="match status" value="1"/>
</dbReference>
<dbReference type="GO" id="GO:0004803">
    <property type="term" value="F:transposase activity"/>
    <property type="evidence" value="ECO:0007669"/>
    <property type="project" value="InterPro"/>
</dbReference>
<comment type="caution">
    <text evidence="2">The sequence shown here is derived from an EMBL/GenBank/DDBJ whole genome shotgun (WGS) entry which is preliminary data.</text>
</comment>
<reference evidence="2" key="1">
    <citation type="journal article" date="2020" name="mSystems">
        <title>Genome- and Community-Level Interaction Insights into Carbon Utilization and Element Cycling Functions of Hydrothermarchaeota in Hydrothermal Sediment.</title>
        <authorList>
            <person name="Zhou Z."/>
            <person name="Liu Y."/>
            <person name="Xu W."/>
            <person name="Pan J."/>
            <person name="Luo Z.H."/>
            <person name="Li M."/>
        </authorList>
    </citation>
    <scope>NUCLEOTIDE SEQUENCE [LARGE SCALE GENOMIC DNA]</scope>
    <source>
        <strain evidence="2">SpSt-1224</strain>
    </source>
</reference>